<organism evidence="1 2">
    <name type="scientific">Brevibacillus fluminis</name>
    <dbReference type="NCBI Taxonomy" id="511487"/>
    <lineage>
        <taxon>Bacteria</taxon>
        <taxon>Bacillati</taxon>
        <taxon>Bacillota</taxon>
        <taxon>Bacilli</taxon>
        <taxon>Bacillales</taxon>
        <taxon>Paenibacillaceae</taxon>
        <taxon>Brevibacillus</taxon>
    </lineage>
</organism>
<reference evidence="1 2" key="1">
    <citation type="submission" date="2018-10" db="EMBL/GenBank/DDBJ databases">
        <title>Phylogenomics of Brevibacillus.</title>
        <authorList>
            <person name="Dunlap C."/>
        </authorList>
    </citation>
    <scope>NUCLEOTIDE SEQUENCE [LARGE SCALE GENOMIC DNA]</scope>
    <source>
        <strain evidence="1 2">JCM 15716</strain>
    </source>
</reference>
<dbReference type="OrthoDB" id="196248at2"/>
<accession>A0A3M8DNG1</accession>
<keyword evidence="2" id="KW-1185">Reference proteome</keyword>
<evidence type="ECO:0000313" key="2">
    <source>
        <dbReference type="Proteomes" id="UP000271031"/>
    </source>
</evidence>
<dbReference type="Proteomes" id="UP000271031">
    <property type="component" value="Unassembled WGS sequence"/>
</dbReference>
<dbReference type="RefSeq" id="WP_122917872.1">
    <property type="nucleotide sequence ID" value="NZ_RHHQ01000008.1"/>
</dbReference>
<name>A0A3M8DNG1_9BACL</name>
<comment type="caution">
    <text evidence="1">The sequence shown here is derived from an EMBL/GenBank/DDBJ whole genome shotgun (WGS) entry which is preliminary data.</text>
</comment>
<dbReference type="AlphaFoldDB" id="A0A3M8DNG1"/>
<protein>
    <submittedName>
        <fullName evidence="1">Uncharacterized protein</fullName>
    </submittedName>
</protein>
<evidence type="ECO:0000313" key="1">
    <source>
        <dbReference type="EMBL" id="RNB89616.1"/>
    </source>
</evidence>
<gene>
    <name evidence="1" type="ORF">EDM56_10545</name>
</gene>
<proteinExistence type="predicted"/>
<sequence length="110" mass="12682">MTLSKKGTRKIVLGQESYRWTIFLATKGHLVFTSEHTNYKGQIIRVFIESDVNEYWVDFPHVEKLNVRIIKPADVSEIISQAISLGWDPKRKGQPLTFNLIGTHLKLRST</sequence>
<dbReference type="EMBL" id="RHHQ01000008">
    <property type="protein sequence ID" value="RNB89616.1"/>
    <property type="molecule type" value="Genomic_DNA"/>
</dbReference>